<evidence type="ECO:0000259" key="10">
    <source>
        <dbReference type="Pfam" id="PF09976"/>
    </source>
</evidence>
<evidence type="ECO:0000256" key="9">
    <source>
        <dbReference type="SAM" id="Phobius"/>
    </source>
</evidence>
<comment type="similarity">
    <text evidence="7">Belongs to the YfgM family.</text>
</comment>
<gene>
    <name evidence="11" type="ORF">HMPREF0551_0865</name>
</gene>
<dbReference type="InterPro" id="IPR018704">
    <property type="entry name" value="SecYEG/CpoB_TPR"/>
</dbReference>
<keyword evidence="2" id="KW-1003">Cell membrane</keyword>
<evidence type="ECO:0000256" key="5">
    <source>
        <dbReference type="ARBA" id="ARBA00023136"/>
    </source>
</evidence>
<dbReference type="Proteomes" id="UP000011021">
    <property type="component" value="Unassembled WGS sequence"/>
</dbReference>
<evidence type="ECO:0000256" key="7">
    <source>
        <dbReference type="ARBA" id="ARBA00024197"/>
    </source>
</evidence>
<protein>
    <recommendedName>
        <fullName evidence="8">Ancillary SecYEG translocon subunit</fullName>
    </recommendedName>
</protein>
<comment type="subcellular location">
    <subcellularLocation>
        <location evidence="1">Cell membrane</location>
        <topology evidence="1">Single-pass type II membrane protein</topology>
    </subcellularLocation>
</comment>
<evidence type="ECO:0000256" key="6">
    <source>
        <dbReference type="ARBA" id="ARBA00023186"/>
    </source>
</evidence>
<dbReference type="eggNOG" id="COG2976">
    <property type="taxonomic scope" value="Bacteria"/>
</dbReference>
<keyword evidence="4 9" id="KW-1133">Transmembrane helix</keyword>
<proteinExistence type="inferred from homology"/>
<evidence type="ECO:0000256" key="3">
    <source>
        <dbReference type="ARBA" id="ARBA00022692"/>
    </source>
</evidence>
<comment type="caution">
    <text evidence="11">The sequence shown here is derived from an EMBL/GenBank/DDBJ whole genome shotgun (WGS) entry which is preliminary data.</text>
</comment>
<dbReference type="SUPFAM" id="SSF48452">
    <property type="entry name" value="TPR-like"/>
    <property type="match status" value="1"/>
</dbReference>
<name>E7RVP4_9BURK</name>
<keyword evidence="6" id="KW-0143">Chaperone</keyword>
<dbReference type="EMBL" id="AEQP01000003">
    <property type="protein sequence ID" value="EFV95377.1"/>
    <property type="molecule type" value="Genomic_DNA"/>
</dbReference>
<dbReference type="PANTHER" id="PTHR38035:SF1">
    <property type="entry name" value="ANCILLARY SECYEG TRANSLOCON SUBUNIT"/>
    <property type="match status" value="1"/>
</dbReference>
<dbReference type="InterPro" id="IPR026039">
    <property type="entry name" value="YfgM"/>
</dbReference>
<evidence type="ECO:0000256" key="1">
    <source>
        <dbReference type="ARBA" id="ARBA00004401"/>
    </source>
</evidence>
<evidence type="ECO:0000256" key="2">
    <source>
        <dbReference type="ARBA" id="ARBA00022475"/>
    </source>
</evidence>
<dbReference type="RefSeq" id="WP_005673044.1">
    <property type="nucleotide sequence ID" value="NZ_CP146288.1"/>
</dbReference>
<keyword evidence="3 9" id="KW-0812">Transmembrane</keyword>
<evidence type="ECO:0000313" key="12">
    <source>
        <dbReference type="Proteomes" id="UP000011021"/>
    </source>
</evidence>
<organism evidence="11 12">
    <name type="scientific">Lautropia mirabilis ATCC 51599</name>
    <dbReference type="NCBI Taxonomy" id="887898"/>
    <lineage>
        <taxon>Bacteria</taxon>
        <taxon>Pseudomonadati</taxon>
        <taxon>Pseudomonadota</taxon>
        <taxon>Betaproteobacteria</taxon>
        <taxon>Burkholderiales</taxon>
        <taxon>Burkholderiaceae</taxon>
        <taxon>Lautropia</taxon>
    </lineage>
</organism>
<evidence type="ECO:0000256" key="8">
    <source>
        <dbReference type="ARBA" id="ARBA00024235"/>
    </source>
</evidence>
<dbReference type="Gene3D" id="1.25.40.10">
    <property type="entry name" value="Tetratricopeptide repeat domain"/>
    <property type="match status" value="2"/>
</dbReference>
<dbReference type="PANTHER" id="PTHR38035">
    <property type="entry name" value="UPF0070 PROTEIN YFGM"/>
    <property type="match status" value="1"/>
</dbReference>
<dbReference type="AlphaFoldDB" id="E7RVP4"/>
<dbReference type="PIRSF" id="PIRSF006170">
    <property type="entry name" value="YfgM"/>
    <property type="match status" value="1"/>
</dbReference>
<sequence length="213" mass="23104">MAYNLQDQEQIDELKAFWANNGNRLMWLAVIALAVFAGWRAWNWYHDSQAQDAAREYAGLLSAADSGKIEQVRERYDAIQKGYGSSVYAGMAGLRAAEAFAKANQPDAAVAALESVMKNSTEPGFKPIAGVRLAGLLLDQKKYDEATKAIDSGNIGPVSGEMAASVADRRGDILAAQGKASDAKAAWEEALKLLPRHNQLRSLVQYKLDAVTD</sequence>
<feature type="transmembrane region" description="Helical" evidence="9">
    <location>
        <begin position="25"/>
        <end position="42"/>
    </location>
</feature>
<dbReference type="STRING" id="887898.HMPREF0551_0865"/>
<dbReference type="Pfam" id="PF09976">
    <property type="entry name" value="TPR_21"/>
    <property type="match status" value="1"/>
</dbReference>
<keyword evidence="12" id="KW-1185">Reference proteome</keyword>
<dbReference type="GO" id="GO:0044877">
    <property type="term" value="F:protein-containing complex binding"/>
    <property type="evidence" value="ECO:0007669"/>
    <property type="project" value="InterPro"/>
</dbReference>
<evidence type="ECO:0000313" key="11">
    <source>
        <dbReference type="EMBL" id="EFV95377.1"/>
    </source>
</evidence>
<dbReference type="HOGENOM" id="CLU_084785_1_1_4"/>
<dbReference type="GO" id="GO:0005886">
    <property type="term" value="C:plasma membrane"/>
    <property type="evidence" value="ECO:0007669"/>
    <property type="project" value="UniProtKB-SubCell"/>
</dbReference>
<reference evidence="11 12" key="1">
    <citation type="submission" date="2010-12" db="EMBL/GenBank/DDBJ databases">
        <authorList>
            <person name="Muzny D."/>
            <person name="Qin X."/>
            <person name="Deng J."/>
            <person name="Jiang H."/>
            <person name="Liu Y."/>
            <person name="Qu J."/>
            <person name="Song X.-Z."/>
            <person name="Zhang L."/>
            <person name="Thornton R."/>
            <person name="Coyle M."/>
            <person name="Francisco L."/>
            <person name="Jackson L."/>
            <person name="Javaid M."/>
            <person name="Korchina V."/>
            <person name="Kovar C."/>
            <person name="Mata R."/>
            <person name="Mathew T."/>
            <person name="Ngo R."/>
            <person name="Nguyen L."/>
            <person name="Nguyen N."/>
            <person name="Okwuonu G."/>
            <person name="Ongeri F."/>
            <person name="Pham C."/>
            <person name="Simmons D."/>
            <person name="Wilczek-Boney K."/>
            <person name="Hale W."/>
            <person name="Jakkamsetti A."/>
            <person name="Pham P."/>
            <person name="Ruth R."/>
            <person name="San Lucas F."/>
            <person name="Warren J."/>
            <person name="Zhang J."/>
            <person name="Zhao Z."/>
            <person name="Zhou C."/>
            <person name="Zhu D."/>
            <person name="Lee S."/>
            <person name="Bess C."/>
            <person name="Blankenburg K."/>
            <person name="Forbes L."/>
            <person name="Fu Q."/>
            <person name="Gubbala S."/>
            <person name="Hirani K."/>
            <person name="Jayaseelan J.C."/>
            <person name="Lara F."/>
            <person name="Munidasa M."/>
            <person name="Palculict T."/>
            <person name="Patil S."/>
            <person name="Pu L.-L."/>
            <person name="Saada N."/>
            <person name="Tang L."/>
            <person name="Weissenberger G."/>
            <person name="Zhu Y."/>
            <person name="Hemphill L."/>
            <person name="Shang Y."/>
            <person name="Youmans B."/>
            <person name="Ayvaz T."/>
            <person name="Ross M."/>
            <person name="Santibanez J."/>
            <person name="Aqrawi P."/>
            <person name="Gross S."/>
            <person name="Joshi V."/>
            <person name="Fowler G."/>
            <person name="Nazareth L."/>
            <person name="Reid J."/>
            <person name="Worley K."/>
            <person name="Petrosino J."/>
            <person name="Highlander S."/>
            <person name="Gibbs R."/>
        </authorList>
    </citation>
    <scope>NUCLEOTIDE SEQUENCE [LARGE SCALE GENOMIC DNA]</scope>
    <source>
        <strain evidence="11 12">ATCC 51599</strain>
    </source>
</reference>
<evidence type="ECO:0000256" key="4">
    <source>
        <dbReference type="ARBA" id="ARBA00022989"/>
    </source>
</evidence>
<accession>E7RVP4</accession>
<feature type="domain" description="Ancillary SecYEG translocon subunit/Cell division coordinator CpoB TPR" evidence="10">
    <location>
        <begin position="15"/>
        <end position="212"/>
    </location>
</feature>
<dbReference type="InterPro" id="IPR011990">
    <property type="entry name" value="TPR-like_helical_dom_sf"/>
</dbReference>
<keyword evidence="5 9" id="KW-0472">Membrane</keyword>